<dbReference type="Gene3D" id="2.30.29.30">
    <property type="entry name" value="Pleckstrin-homology domain (PH domain)/Phosphotyrosine-binding domain (PTB)"/>
    <property type="match status" value="1"/>
</dbReference>
<dbReference type="Proteomes" id="UP001046870">
    <property type="component" value="Chromosome 1"/>
</dbReference>
<evidence type="ECO:0000259" key="13">
    <source>
        <dbReference type="PROSITE" id="PS50826"/>
    </source>
</evidence>
<gene>
    <name evidence="14" type="ORF">MATL_G00013690</name>
</gene>
<dbReference type="InterPro" id="IPR051366">
    <property type="entry name" value="DEF8"/>
</dbReference>
<keyword evidence="10" id="KW-0458">Lysosome</keyword>
<evidence type="ECO:0000313" key="15">
    <source>
        <dbReference type="Proteomes" id="UP001046870"/>
    </source>
</evidence>
<keyword evidence="9" id="KW-0072">Autophagy</keyword>
<dbReference type="Pfam" id="PF02759">
    <property type="entry name" value="RUN"/>
    <property type="match status" value="1"/>
</dbReference>
<evidence type="ECO:0000256" key="7">
    <source>
        <dbReference type="ARBA" id="ARBA00022771"/>
    </source>
</evidence>
<comment type="subcellular location">
    <subcellularLocation>
        <location evidence="1">Late endosome</location>
    </subcellularLocation>
    <subcellularLocation>
        <location evidence="2">Lysosome membrane</location>
    </subcellularLocation>
</comment>
<dbReference type="GO" id="GO:0005770">
    <property type="term" value="C:late endosome"/>
    <property type="evidence" value="ECO:0007669"/>
    <property type="project" value="UniProtKB-SubCell"/>
</dbReference>
<dbReference type="PANTHER" id="PTHR12326:SF5">
    <property type="entry name" value="PLECKSTRIN HOMOLOGY DOMAIN-CONTAINING FAMILY M MEMBER 1"/>
    <property type="match status" value="1"/>
</dbReference>
<keyword evidence="8" id="KW-0862">Zinc</keyword>
<evidence type="ECO:0000256" key="8">
    <source>
        <dbReference type="ARBA" id="ARBA00022833"/>
    </source>
</evidence>
<dbReference type="Pfam" id="PF13901">
    <property type="entry name" value="RH_dom"/>
    <property type="match status" value="1"/>
</dbReference>
<feature type="domain" description="RUN" evidence="13">
    <location>
        <begin position="43"/>
        <end position="185"/>
    </location>
</feature>
<sequence>MLSTHTPESGPEQKEVKQWIKGKLALSLKALQKRYVTTDAVVTSEDGDANLLCCALEAVFIHGIKSKHIRVEAGGRGRKAGPRGPLPQPVFWTLLKTVTHRDVVTELERLSFISTDVGRCRSWVRLALNDGLVECYLTSLLREGSKLAGYYQPTALLLDPEEREVLLSYLQGLTSLTFQLSYKSAVLNEWTVTPLALAGLCPAADSLDLPAVPGRTDAPKRKESWDTTSQSSGGSDTIEVQRGPGHSHGAGGRAQLTSSNLSLDTTGSSQLSSSLSSDSLLQGNGHKSPDKEPWPCDLDVTAVSEEESKKALQDMLADFGESTQSSQDSMRDDSYVSSLAPDHLSETAVSSGSDSEAHCPLTPIMDAPEPHDPASPAPKEEEEEEDEEAANAETVIPTKPPETAERPASLHLPIAEATPCAPLSEAVECPAEPAQPRRSDSVLSRRTSTDSLHSPTTGFPKCRSWISEDDFYKPHTEETSEAEEALCSSTAPGNGATSPATEPESLQSPPSVVHRRQIGLTNPFRGLLKLGHLERRGAMGMWREYYCELSPFEFRLYLNADERACCDNCSLLRCEGVRPAATDGRFELAFPGKRLCLRAPSRDEAEDWVDRVVEAVNKCRPAQRDEQWEVLQALDGGETDAPSSSSSPSAPASPERGGPEQGPRPELDWRRPAEPEPDAIKEAVLYLSQDERAWTPLVFSLSLEALKGFHVQEGRKVLRFAHPIENIRDVVPDASLGGPAYFRVLTARDTLKLLAESGEEARSWRGLIRGALNSYLDSCEDGSAVTVAQGNIHRLVQHSLKGDAVLLPHLCTLPTEKGLDAQNFKCAGCPRQVGFSLGRARLCEFSGQFYCDSCHHGDTIIIPSRMVHNWDLTPREVSRPALKLLAQVAREPLLNLDSLNPGLCEHAEPMALAQSLRQRLRLLGDYLLACRSGVSKKIQAKLDQRNYLLESSNLFSVMDLREIADGQYEAFMQSLIQFASNHVYHCDLCTQRGFICQICNANGIIFPFEFETTTRCKVCKTVFHSTCKAQSPSCPRCQRLQKYLEREQQE</sequence>
<organism evidence="14 15">
    <name type="scientific">Megalops atlanticus</name>
    <name type="common">Tarpon</name>
    <name type="synonym">Clupea gigantea</name>
    <dbReference type="NCBI Taxonomy" id="7932"/>
    <lineage>
        <taxon>Eukaryota</taxon>
        <taxon>Metazoa</taxon>
        <taxon>Chordata</taxon>
        <taxon>Craniata</taxon>
        <taxon>Vertebrata</taxon>
        <taxon>Euteleostomi</taxon>
        <taxon>Actinopterygii</taxon>
        <taxon>Neopterygii</taxon>
        <taxon>Teleostei</taxon>
        <taxon>Elopiformes</taxon>
        <taxon>Megalopidae</taxon>
        <taxon>Megalops</taxon>
    </lineage>
</organism>
<dbReference type="GO" id="GO:0006914">
    <property type="term" value="P:autophagy"/>
    <property type="evidence" value="ECO:0007669"/>
    <property type="project" value="UniProtKB-KW"/>
</dbReference>
<feature type="domain" description="PH" evidence="12">
    <location>
        <begin position="526"/>
        <end position="617"/>
    </location>
</feature>
<evidence type="ECO:0000259" key="12">
    <source>
        <dbReference type="PROSITE" id="PS50003"/>
    </source>
</evidence>
<name>A0A9D3QGJ1_MEGAT</name>
<keyword evidence="15" id="KW-1185">Reference proteome</keyword>
<dbReference type="AlphaFoldDB" id="A0A9D3QGJ1"/>
<evidence type="ECO:0000256" key="11">
    <source>
        <dbReference type="SAM" id="MobiDB-lite"/>
    </source>
</evidence>
<keyword evidence="4" id="KW-0479">Metal-binding</keyword>
<dbReference type="PANTHER" id="PTHR12326">
    <property type="entry name" value="PLECKSTRIN HOMOLOGY DOMAIN CONTAINING PROTEIN"/>
    <property type="match status" value="1"/>
</dbReference>
<dbReference type="EMBL" id="JAFDVH010000001">
    <property type="protein sequence ID" value="KAG7492315.1"/>
    <property type="molecule type" value="Genomic_DNA"/>
</dbReference>
<feature type="compositionally biased region" description="Basic and acidic residues" evidence="11">
    <location>
        <begin position="663"/>
        <end position="673"/>
    </location>
</feature>
<evidence type="ECO:0000256" key="6">
    <source>
        <dbReference type="ARBA" id="ARBA00022753"/>
    </source>
</evidence>
<feature type="compositionally biased region" description="Low complexity" evidence="11">
    <location>
        <begin position="641"/>
        <end position="656"/>
    </location>
</feature>
<feature type="region of interest" description="Disordered" evidence="11">
    <location>
        <begin position="474"/>
        <end position="513"/>
    </location>
</feature>
<feature type="region of interest" description="Disordered" evidence="11">
    <location>
        <begin position="636"/>
        <end position="673"/>
    </location>
</feature>
<feature type="region of interest" description="Disordered" evidence="11">
    <location>
        <begin position="344"/>
        <end position="415"/>
    </location>
</feature>
<feature type="region of interest" description="Disordered" evidence="11">
    <location>
        <begin position="428"/>
        <end position="460"/>
    </location>
</feature>
<keyword evidence="6" id="KW-0967">Endosome</keyword>
<dbReference type="InterPro" id="IPR047326">
    <property type="entry name" value="RUN_PLEKHM1"/>
</dbReference>
<dbReference type="InterPro" id="IPR004012">
    <property type="entry name" value="Run_dom"/>
</dbReference>
<evidence type="ECO:0000256" key="2">
    <source>
        <dbReference type="ARBA" id="ARBA00004656"/>
    </source>
</evidence>
<dbReference type="GO" id="GO:0005765">
    <property type="term" value="C:lysosomal membrane"/>
    <property type="evidence" value="ECO:0007669"/>
    <property type="project" value="UniProtKB-SubCell"/>
</dbReference>
<protein>
    <recommendedName>
        <fullName evidence="16">Pleckstrin homology domain-containing family M member 1</fullName>
    </recommendedName>
</protein>
<dbReference type="Gene3D" id="1.20.58.900">
    <property type="match status" value="1"/>
</dbReference>
<feature type="region of interest" description="Disordered" evidence="11">
    <location>
        <begin position="211"/>
        <end position="297"/>
    </location>
</feature>
<dbReference type="SUPFAM" id="SSF140741">
    <property type="entry name" value="RUN domain-like"/>
    <property type="match status" value="1"/>
</dbReference>
<keyword evidence="7" id="KW-0863">Zinc-finger</keyword>
<keyword evidence="3" id="KW-0597">Phosphoprotein</keyword>
<evidence type="ECO:0008006" key="16">
    <source>
        <dbReference type="Google" id="ProtNLM"/>
    </source>
</evidence>
<evidence type="ECO:0000256" key="5">
    <source>
        <dbReference type="ARBA" id="ARBA00022737"/>
    </source>
</evidence>
<feature type="compositionally biased region" description="Polar residues" evidence="11">
    <location>
        <begin position="441"/>
        <end position="457"/>
    </location>
</feature>
<dbReference type="InterPro" id="IPR001849">
    <property type="entry name" value="PH_domain"/>
</dbReference>
<proteinExistence type="predicted"/>
<dbReference type="InterPro" id="IPR037213">
    <property type="entry name" value="Run_dom_sf"/>
</dbReference>
<evidence type="ECO:0000256" key="4">
    <source>
        <dbReference type="ARBA" id="ARBA00022723"/>
    </source>
</evidence>
<dbReference type="GO" id="GO:0008270">
    <property type="term" value="F:zinc ion binding"/>
    <property type="evidence" value="ECO:0007669"/>
    <property type="project" value="UniProtKB-KW"/>
</dbReference>
<feature type="compositionally biased region" description="Acidic residues" evidence="11">
    <location>
        <begin position="380"/>
        <end position="390"/>
    </location>
</feature>
<dbReference type="OrthoDB" id="62364at2759"/>
<evidence type="ECO:0000256" key="3">
    <source>
        <dbReference type="ARBA" id="ARBA00022553"/>
    </source>
</evidence>
<reference evidence="14" key="1">
    <citation type="submission" date="2021-01" db="EMBL/GenBank/DDBJ databases">
        <authorList>
            <person name="Zahm M."/>
            <person name="Roques C."/>
            <person name="Cabau C."/>
            <person name="Klopp C."/>
            <person name="Donnadieu C."/>
            <person name="Jouanno E."/>
            <person name="Lampietro C."/>
            <person name="Louis A."/>
            <person name="Herpin A."/>
            <person name="Echchiki A."/>
            <person name="Berthelot C."/>
            <person name="Parey E."/>
            <person name="Roest-Crollius H."/>
            <person name="Braasch I."/>
            <person name="Postlethwait J."/>
            <person name="Bobe J."/>
            <person name="Montfort J."/>
            <person name="Bouchez O."/>
            <person name="Begum T."/>
            <person name="Mejri S."/>
            <person name="Adams A."/>
            <person name="Chen W.-J."/>
            <person name="Guiguen Y."/>
        </authorList>
    </citation>
    <scope>NUCLEOTIDE SEQUENCE</scope>
    <source>
        <strain evidence="14">YG-15Mar2019-1</strain>
        <tissue evidence="14">Brain</tissue>
    </source>
</reference>
<accession>A0A9D3QGJ1</accession>
<dbReference type="SMART" id="SM00233">
    <property type="entry name" value="PH"/>
    <property type="match status" value="2"/>
</dbReference>
<evidence type="ECO:0000256" key="9">
    <source>
        <dbReference type="ARBA" id="ARBA00023006"/>
    </source>
</evidence>
<dbReference type="PROSITE" id="PS50003">
    <property type="entry name" value="PH_DOMAIN"/>
    <property type="match status" value="1"/>
</dbReference>
<evidence type="ECO:0000256" key="10">
    <source>
        <dbReference type="ARBA" id="ARBA00023228"/>
    </source>
</evidence>
<feature type="compositionally biased region" description="Low complexity" evidence="11">
    <location>
        <begin position="261"/>
        <end position="283"/>
    </location>
</feature>
<dbReference type="InterPro" id="IPR025258">
    <property type="entry name" value="RH_dom"/>
</dbReference>
<feature type="compositionally biased region" description="Polar residues" evidence="11">
    <location>
        <begin position="487"/>
        <end position="510"/>
    </location>
</feature>
<evidence type="ECO:0000313" key="14">
    <source>
        <dbReference type="EMBL" id="KAG7492315.1"/>
    </source>
</evidence>
<keyword evidence="5" id="KW-0677">Repeat</keyword>
<dbReference type="SUPFAM" id="SSF50729">
    <property type="entry name" value="PH domain-like"/>
    <property type="match status" value="2"/>
</dbReference>
<dbReference type="PROSITE" id="PS50826">
    <property type="entry name" value="RUN"/>
    <property type="match status" value="1"/>
</dbReference>
<evidence type="ECO:0000256" key="1">
    <source>
        <dbReference type="ARBA" id="ARBA00004603"/>
    </source>
</evidence>
<comment type="caution">
    <text evidence="14">The sequence shown here is derived from an EMBL/GenBank/DDBJ whole genome shotgun (WGS) entry which is preliminary data.</text>
</comment>
<dbReference type="CDD" id="cd00821">
    <property type="entry name" value="PH"/>
    <property type="match status" value="1"/>
</dbReference>
<dbReference type="CDD" id="cd17679">
    <property type="entry name" value="RUN_PLEKHM1"/>
    <property type="match status" value="1"/>
</dbReference>
<feature type="compositionally biased region" description="Low complexity" evidence="11">
    <location>
        <begin position="226"/>
        <end position="237"/>
    </location>
</feature>
<dbReference type="InterPro" id="IPR011993">
    <property type="entry name" value="PH-like_dom_sf"/>
</dbReference>
<dbReference type="SMART" id="SM00593">
    <property type="entry name" value="RUN"/>
    <property type="match status" value="1"/>
</dbReference>
<dbReference type="SMART" id="SM01175">
    <property type="entry name" value="DUF4206"/>
    <property type="match status" value="1"/>
</dbReference>